<dbReference type="Pfam" id="PF01395">
    <property type="entry name" value="PBP_GOBP"/>
    <property type="match status" value="1"/>
</dbReference>
<accession>A0A8J2QPW4</accession>
<comment type="caution">
    <text evidence="2">The sequence shown here is derived from an EMBL/GenBank/DDBJ whole genome shotgun (WGS) entry which is preliminary data.</text>
</comment>
<feature type="transmembrane region" description="Helical" evidence="1">
    <location>
        <begin position="40"/>
        <end position="59"/>
    </location>
</feature>
<evidence type="ECO:0000313" key="2">
    <source>
        <dbReference type="EMBL" id="CAG9567720.1"/>
    </source>
</evidence>
<dbReference type="Gene3D" id="1.10.238.20">
    <property type="entry name" value="Pheromone/general odorant binding protein domain"/>
    <property type="match status" value="1"/>
</dbReference>
<dbReference type="SMART" id="SM00708">
    <property type="entry name" value="PhBP"/>
    <property type="match status" value="1"/>
</dbReference>
<sequence>MLWLNSPASSLSAVVVVCCLCDVVWVVGGGWWLQTADGRMLVQVVVTTLVALGVAPCMLQRVCRARAPRPPSAVCMHRMKINDKGVRFNSWSLCLLLTYHWISTTGHDSEDDVVRILPSDVYKTNDEYRHIWPSVHGDALVFVRPLLFVWLVVVLLQVPLQLPQDDMLTLLAVLLLHQVTTECKSFMPLGKAERAMFLSHSEACLEQSGAERSQVERLVGGAPEDSPALRRHVLCVLRRCKLLRKDGRLDKHALRDRVSGTNDTKILEGCTDQSGDTPEDLAWQLFRCGLNKKVLFEHMTAAAPNEP</sequence>
<dbReference type="AlphaFoldDB" id="A0A8J2QPW4"/>
<dbReference type="CDD" id="cd23992">
    <property type="entry name" value="PBP_GOBP"/>
    <property type="match status" value="1"/>
</dbReference>
<feature type="transmembrane region" description="Helical" evidence="1">
    <location>
        <begin position="139"/>
        <end position="158"/>
    </location>
</feature>
<evidence type="ECO:0000313" key="3">
    <source>
        <dbReference type="Proteomes" id="UP000789524"/>
    </source>
</evidence>
<keyword evidence="1" id="KW-1133">Transmembrane helix</keyword>
<name>A0A8J2QPW4_9NEOP</name>
<reference evidence="2" key="1">
    <citation type="submission" date="2021-09" db="EMBL/GenBank/DDBJ databases">
        <authorList>
            <person name="Martin H S."/>
        </authorList>
    </citation>
    <scope>NUCLEOTIDE SEQUENCE</scope>
</reference>
<dbReference type="Proteomes" id="UP000789524">
    <property type="component" value="Unassembled WGS sequence"/>
</dbReference>
<keyword evidence="1" id="KW-0472">Membrane</keyword>
<dbReference type="OrthoDB" id="7460238at2759"/>
<gene>
    <name evidence="2" type="ORF">DCHRY22_LOCUS7893</name>
</gene>
<dbReference type="EMBL" id="CAKASE010000059">
    <property type="protein sequence ID" value="CAG9567720.1"/>
    <property type="molecule type" value="Genomic_DNA"/>
</dbReference>
<protein>
    <submittedName>
        <fullName evidence="2">(African queen) hypothetical protein</fullName>
    </submittedName>
</protein>
<evidence type="ECO:0000256" key="1">
    <source>
        <dbReference type="SAM" id="Phobius"/>
    </source>
</evidence>
<dbReference type="InterPro" id="IPR006170">
    <property type="entry name" value="PBP/GOBP"/>
</dbReference>
<keyword evidence="1" id="KW-0812">Transmembrane</keyword>
<dbReference type="SUPFAM" id="SSF47565">
    <property type="entry name" value="Insect pheromone/odorant-binding proteins"/>
    <property type="match status" value="1"/>
</dbReference>
<dbReference type="GO" id="GO:0005549">
    <property type="term" value="F:odorant binding"/>
    <property type="evidence" value="ECO:0007669"/>
    <property type="project" value="InterPro"/>
</dbReference>
<dbReference type="InterPro" id="IPR036728">
    <property type="entry name" value="PBP_GOBP_sf"/>
</dbReference>
<proteinExistence type="predicted"/>
<keyword evidence="3" id="KW-1185">Reference proteome</keyword>
<feature type="transmembrane region" description="Helical" evidence="1">
    <location>
        <begin position="12"/>
        <end position="34"/>
    </location>
</feature>
<organism evidence="2 3">
    <name type="scientific">Danaus chrysippus</name>
    <name type="common">African queen</name>
    <dbReference type="NCBI Taxonomy" id="151541"/>
    <lineage>
        <taxon>Eukaryota</taxon>
        <taxon>Metazoa</taxon>
        <taxon>Ecdysozoa</taxon>
        <taxon>Arthropoda</taxon>
        <taxon>Hexapoda</taxon>
        <taxon>Insecta</taxon>
        <taxon>Pterygota</taxon>
        <taxon>Neoptera</taxon>
        <taxon>Endopterygota</taxon>
        <taxon>Lepidoptera</taxon>
        <taxon>Glossata</taxon>
        <taxon>Ditrysia</taxon>
        <taxon>Papilionoidea</taxon>
        <taxon>Nymphalidae</taxon>
        <taxon>Danainae</taxon>
        <taxon>Danaini</taxon>
        <taxon>Danaina</taxon>
        <taxon>Danaus</taxon>
        <taxon>Anosia</taxon>
    </lineage>
</organism>